<dbReference type="Gene3D" id="3.30.450.20">
    <property type="entry name" value="PAS domain"/>
    <property type="match status" value="1"/>
</dbReference>
<feature type="domain" description="Methyl-accepting transducer" evidence="5">
    <location>
        <begin position="21"/>
        <end position="87"/>
    </location>
</feature>
<evidence type="ECO:0000313" key="6">
    <source>
        <dbReference type="EMBL" id="SEQ07905.1"/>
    </source>
</evidence>
<reference evidence="6 7" key="1">
    <citation type="submission" date="2016-10" db="EMBL/GenBank/DDBJ databases">
        <authorList>
            <person name="de Groot N.N."/>
        </authorList>
    </citation>
    <scope>NUCLEOTIDE SEQUENCE [LARGE SCALE GENOMIC DNA]</scope>
    <source>
        <strain evidence="6 7">B7-7</strain>
    </source>
</reference>
<name>A0A1H9D359_9GAMM</name>
<dbReference type="GO" id="GO:0004888">
    <property type="term" value="F:transmembrane signaling receptor activity"/>
    <property type="evidence" value="ECO:0007669"/>
    <property type="project" value="InterPro"/>
</dbReference>
<dbReference type="Pfam" id="PF00015">
    <property type="entry name" value="MCPsignal"/>
    <property type="match status" value="1"/>
</dbReference>
<dbReference type="GO" id="GO:0007165">
    <property type="term" value="P:signal transduction"/>
    <property type="evidence" value="ECO:0007669"/>
    <property type="project" value="UniProtKB-KW"/>
</dbReference>
<dbReference type="InterPro" id="IPR004090">
    <property type="entry name" value="Chemotax_Me-accpt_rcpt"/>
</dbReference>
<dbReference type="InterPro" id="IPR004089">
    <property type="entry name" value="MCPsignal_dom"/>
</dbReference>
<dbReference type="RefSeq" id="WP_090206841.1">
    <property type="nucleotide sequence ID" value="NZ_FOFO01000016.1"/>
</dbReference>
<organism evidence="6 7">
    <name type="scientific">Ectothiorhodospira magna</name>
    <dbReference type="NCBI Taxonomy" id="867345"/>
    <lineage>
        <taxon>Bacteria</taxon>
        <taxon>Pseudomonadati</taxon>
        <taxon>Pseudomonadota</taxon>
        <taxon>Gammaproteobacteria</taxon>
        <taxon>Chromatiales</taxon>
        <taxon>Ectothiorhodospiraceae</taxon>
        <taxon>Ectothiorhodospira</taxon>
    </lineage>
</organism>
<dbReference type="STRING" id="867345.SAMN05421693_1169"/>
<proteinExistence type="inferred from homology"/>
<keyword evidence="7" id="KW-1185">Reference proteome</keyword>
<dbReference type="SUPFAM" id="SSF58104">
    <property type="entry name" value="Methyl-accepting chemotaxis protein (MCP) signaling domain"/>
    <property type="match status" value="1"/>
</dbReference>
<evidence type="ECO:0000256" key="4">
    <source>
        <dbReference type="PROSITE-ProRule" id="PRU00284"/>
    </source>
</evidence>
<protein>
    <submittedName>
        <fullName evidence="6">Methyl-accepting chemotaxis protein (MCP) signalling domain-containing protein</fullName>
    </submittedName>
</protein>
<dbReference type="GO" id="GO:0016020">
    <property type="term" value="C:membrane"/>
    <property type="evidence" value="ECO:0007669"/>
    <property type="project" value="InterPro"/>
</dbReference>
<evidence type="ECO:0000256" key="3">
    <source>
        <dbReference type="ARBA" id="ARBA00029447"/>
    </source>
</evidence>
<dbReference type="InterPro" id="IPR051310">
    <property type="entry name" value="MCP_chemotaxis"/>
</dbReference>
<accession>A0A1H9D359</accession>
<dbReference type="PRINTS" id="PR00260">
    <property type="entry name" value="CHEMTRNSDUCR"/>
</dbReference>
<dbReference type="AlphaFoldDB" id="A0A1H9D359"/>
<dbReference type="InterPro" id="IPR029151">
    <property type="entry name" value="Sensor-like_sf"/>
</dbReference>
<dbReference type="PANTHER" id="PTHR43531">
    <property type="entry name" value="PROTEIN ICFG"/>
    <property type="match status" value="1"/>
</dbReference>
<sequence>MQDNNILTLAYKLSETTRNKVDLIEKIMRQTQILALNARIEAARAGVSGAGFGVVAQEISHVSTRINQIAADFRGDVDHYATQIQEAGTRMSTELRGRRFTDLARNAIELIDRNLFERSCDVRWWATDSALVALVENPEDQALQSLACSRLATILRSYTVYLDLWVMDKHGRVIAQGRPDIYPQALGYDASSMPWFRHAMTTRNGDQFAMADIDTHPALDDTPTATYATAIRSQGETYGEALGVLAIFFDWAPQAQAIVSGIALDEHERSHCRVMLLDAQHRVIADSQGNPSLKEVYSFNPGSRDKGYDLLEHRMVAFARTPGYETYEGMGWFGAIEYH</sequence>
<dbReference type="PANTHER" id="PTHR43531:SF11">
    <property type="entry name" value="METHYL-ACCEPTING CHEMOTAXIS PROTEIN 3"/>
    <property type="match status" value="1"/>
</dbReference>
<keyword evidence="1" id="KW-0145">Chemotaxis</keyword>
<gene>
    <name evidence="6" type="ORF">SAMN05421693_1169</name>
</gene>
<dbReference type="Proteomes" id="UP000199496">
    <property type="component" value="Unassembled WGS sequence"/>
</dbReference>
<keyword evidence="2 4" id="KW-0807">Transducer</keyword>
<dbReference type="SUPFAM" id="SSF103190">
    <property type="entry name" value="Sensory domain-like"/>
    <property type="match status" value="1"/>
</dbReference>
<dbReference type="PROSITE" id="PS50111">
    <property type="entry name" value="CHEMOTAXIS_TRANSDUC_2"/>
    <property type="match status" value="1"/>
</dbReference>
<evidence type="ECO:0000259" key="5">
    <source>
        <dbReference type="PROSITE" id="PS50111"/>
    </source>
</evidence>
<comment type="similarity">
    <text evidence="3">Belongs to the methyl-accepting chemotaxis (MCP) protein family.</text>
</comment>
<dbReference type="GO" id="GO:0006935">
    <property type="term" value="P:chemotaxis"/>
    <property type="evidence" value="ECO:0007669"/>
    <property type="project" value="UniProtKB-KW"/>
</dbReference>
<evidence type="ECO:0000256" key="1">
    <source>
        <dbReference type="ARBA" id="ARBA00022500"/>
    </source>
</evidence>
<evidence type="ECO:0000313" key="7">
    <source>
        <dbReference type="Proteomes" id="UP000199496"/>
    </source>
</evidence>
<evidence type="ECO:0000256" key="2">
    <source>
        <dbReference type="ARBA" id="ARBA00023224"/>
    </source>
</evidence>
<dbReference type="OrthoDB" id="9814866at2"/>
<dbReference type="EMBL" id="FOFO01000016">
    <property type="protein sequence ID" value="SEQ07905.1"/>
    <property type="molecule type" value="Genomic_DNA"/>
</dbReference>
<dbReference type="Gene3D" id="1.10.287.950">
    <property type="entry name" value="Methyl-accepting chemotaxis protein"/>
    <property type="match status" value="1"/>
</dbReference>